<comment type="pathway">
    <text evidence="4">Amino-acid degradation; L-phenylalanine degradation; acetoacetate and fumarate from L-phenylalanine: step 6/6.</text>
</comment>
<comment type="catalytic activity">
    <reaction evidence="4">
        <text>4-fumarylacetoacetate + H2O = acetoacetate + fumarate + H(+)</text>
        <dbReference type="Rhea" id="RHEA:10244"/>
        <dbReference type="ChEBI" id="CHEBI:13705"/>
        <dbReference type="ChEBI" id="CHEBI:15377"/>
        <dbReference type="ChEBI" id="CHEBI:15378"/>
        <dbReference type="ChEBI" id="CHEBI:18034"/>
        <dbReference type="ChEBI" id="CHEBI:29806"/>
        <dbReference type="EC" id="3.7.1.2"/>
    </reaction>
</comment>
<evidence type="ECO:0000256" key="4">
    <source>
        <dbReference type="RuleBase" id="RU366008"/>
    </source>
</evidence>
<reference evidence="6" key="1">
    <citation type="submission" date="2020-09" db="EMBL/GenBank/DDBJ databases">
        <title>Genome-Enabled Discovery of Anthraquinone Biosynthesis in Senna tora.</title>
        <authorList>
            <person name="Kang S.-H."/>
            <person name="Pandey R.P."/>
            <person name="Lee C.-M."/>
            <person name="Sim J.-S."/>
            <person name="Jeong J.-T."/>
            <person name="Choi B.-S."/>
            <person name="Jung M."/>
            <person name="Ginzburg D."/>
            <person name="Zhao K."/>
            <person name="Won S.Y."/>
            <person name="Oh T.-J."/>
            <person name="Yu Y."/>
            <person name="Kim N.-H."/>
            <person name="Lee O.R."/>
            <person name="Lee T.-H."/>
            <person name="Bashyal P."/>
            <person name="Kim T.-S."/>
            <person name="Lee W.-H."/>
            <person name="Kawkins C."/>
            <person name="Kim C.-K."/>
            <person name="Kim J.S."/>
            <person name="Ahn B.O."/>
            <person name="Rhee S.Y."/>
            <person name="Sohng J.K."/>
        </authorList>
    </citation>
    <scope>NUCLEOTIDE SEQUENCE</scope>
    <source>
        <tissue evidence="6">Leaf</tissue>
    </source>
</reference>
<evidence type="ECO:0000313" key="7">
    <source>
        <dbReference type="Proteomes" id="UP000634136"/>
    </source>
</evidence>
<proteinExistence type="inferred from homology"/>
<sequence>MDINNAVDHIFGLVMINDWSARDIQFGETVPFDPFLGKSFVHKQVAELSESTSSELENTIHSVVHSLLATLSSKIHSKASTVSENASFGRVNAGIEDCAEFFENTSLQFQPIISLT</sequence>
<organism evidence="6 7">
    <name type="scientific">Senna tora</name>
    <dbReference type="NCBI Taxonomy" id="362788"/>
    <lineage>
        <taxon>Eukaryota</taxon>
        <taxon>Viridiplantae</taxon>
        <taxon>Streptophyta</taxon>
        <taxon>Embryophyta</taxon>
        <taxon>Tracheophyta</taxon>
        <taxon>Spermatophyta</taxon>
        <taxon>Magnoliopsida</taxon>
        <taxon>eudicotyledons</taxon>
        <taxon>Gunneridae</taxon>
        <taxon>Pentapetalae</taxon>
        <taxon>rosids</taxon>
        <taxon>fabids</taxon>
        <taxon>Fabales</taxon>
        <taxon>Fabaceae</taxon>
        <taxon>Caesalpinioideae</taxon>
        <taxon>Cassia clade</taxon>
        <taxon>Senna</taxon>
    </lineage>
</organism>
<feature type="binding site" evidence="2">
    <location>
        <position position="25"/>
    </location>
    <ligand>
        <name>substrate</name>
    </ligand>
</feature>
<gene>
    <name evidence="6" type="ORF">G2W53_044434</name>
</gene>
<comment type="cofactor">
    <cofactor evidence="4">
        <name>Mg(2+)</name>
        <dbReference type="ChEBI" id="CHEBI:18420"/>
    </cofactor>
    <cofactor evidence="4">
        <name>Ca(2+)</name>
        <dbReference type="ChEBI" id="CHEBI:29108"/>
    </cofactor>
</comment>
<keyword evidence="4" id="KW-0585">Phenylalanine catabolism</keyword>
<protein>
    <recommendedName>
        <fullName evidence="4">Fumarylacetoacetase</fullName>
        <ecNumber evidence="4">3.7.1.2</ecNumber>
    </recommendedName>
    <alternativeName>
        <fullName evidence="4">Fumarylacetoacetate hydrolase</fullName>
    </alternativeName>
</protein>
<dbReference type="AlphaFoldDB" id="A0A834W090"/>
<feature type="domain" description="Fumarylacetoacetase-like C-terminal" evidence="5">
    <location>
        <begin position="4"/>
        <end position="40"/>
    </location>
</feature>
<keyword evidence="3 4" id="KW-0106">Calcium</keyword>
<evidence type="ECO:0000256" key="3">
    <source>
        <dbReference type="PIRSR" id="PIRSR605959-3"/>
    </source>
</evidence>
<dbReference type="InterPro" id="IPR036663">
    <property type="entry name" value="Fumarylacetoacetase_C_sf"/>
</dbReference>
<dbReference type="OrthoDB" id="4115at2759"/>
<evidence type="ECO:0000256" key="2">
    <source>
        <dbReference type="PIRSR" id="PIRSR605959-2"/>
    </source>
</evidence>
<feature type="binding site" evidence="3">
    <location>
        <position position="38"/>
    </location>
    <ligand>
        <name>Mg(2+)</name>
        <dbReference type="ChEBI" id="CHEBI:18420"/>
    </ligand>
</feature>
<evidence type="ECO:0000256" key="1">
    <source>
        <dbReference type="ARBA" id="ARBA00010211"/>
    </source>
</evidence>
<dbReference type="GO" id="GO:0004334">
    <property type="term" value="F:fumarylacetoacetase activity"/>
    <property type="evidence" value="ECO:0007669"/>
    <property type="project" value="UniProtKB-UniRule"/>
</dbReference>
<comment type="caution">
    <text evidence="6">The sequence shown here is derived from an EMBL/GenBank/DDBJ whole genome shotgun (WGS) entry which is preliminary data.</text>
</comment>
<dbReference type="PANTHER" id="PTHR43069:SF2">
    <property type="entry name" value="FUMARYLACETOACETASE"/>
    <property type="match status" value="1"/>
</dbReference>
<feature type="binding site" evidence="3">
    <location>
        <position position="18"/>
    </location>
    <ligand>
        <name>Ca(2+)</name>
        <dbReference type="ChEBI" id="CHEBI:29108"/>
    </ligand>
</feature>
<keyword evidence="4" id="KW-0828">Tyrosine catabolism</keyword>
<dbReference type="InterPro" id="IPR005959">
    <property type="entry name" value="Fumarylacetoacetase"/>
</dbReference>
<keyword evidence="3 4" id="KW-0479">Metal-binding</keyword>
<dbReference type="Proteomes" id="UP000634136">
    <property type="component" value="Unassembled WGS sequence"/>
</dbReference>
<dbReference type="GO" id="GO:0006559">
    <property type="term" value="P:L-phenylalanine catabolic process"/>
    <property type="evidence" value="ECO:0007669"/>
    <property type="project" value="UniProtKB-UniRule"/>
</dbReference>
<keyword evidence="7" id="KW-1185">Reference proteome</keyword>
<dbReference type="EMBL" id="JAAIUW010000039">
    <property type="protein sequence ID" value="KAF7801051.1"/>
    <property type="molecule type" value="Genomic_DNA"/>
</dbReference>
<dbReference type="GO" id="GO:0046872">
    <property type="term" value="F:metal ion binding"/>
    <property type="evidence" value="ECO:0007669"/>
    <property type="project" value="UniProtKB-UniRule"/>
</dbReference>
<dbReference type="EC" id="3.7.1.2" evidence="4"/>
<dbReference type="Gene3D" id="3.90.850.10">
    <property type="entry name" value="Fumarylacetoacetase-like, C-terminal domain"/>
    <property type="match status" value="1"/>
</dbReference>
<dbReference type="InterPro" id="IPR011234">
    <property type="entry name" value="Fumarylacetoacetase-like_C"/>
</dbReference>
<dbReference type="PANTHER" id="PTHR43069">
    <property type="entry name" value="FUMARYLACETOACETASE"/>
    <property type="match status" value="1"/>
</dbReference>
<keyword evidence="4" id="KW-0378">Hydrolase</keyword>
<keyword evidence="3 4" id="KW-0460">Magnesium</keyword>
<name>A0A834W090_9FABA</name>
<dbReference type="GO" id="GO:1902000">
    <property type="term" value="P:homogentisate catabolic process"/>
    <property type="evidence" value="ECO:0007669"/>
    <property type="project" value="TreeGrafter"/>
</dbReference>
<comment type="similarity">
    <text evidence="1 4">Belongs to the FAH family.</text>
</comment>
<dbReference type="SUPFAM" id="SSF56529">
    <property type="entry name" value="FAH"/>
    <property type="match status" value="1"/>
</dbReference>
<feature type="binding site" evidence="3">
    <location>
        <position position="18"/>
    </location>
    <ligand>
        <name>Mg(2+)</name>
        <dbReference type="ChEBI" id="CHEBI:18420"/>
    </ligand>
</feature>
<dbReference type="GO" id="GO:0006572">
    <property type="term" value="P:L-tyrosine catabolic process"/>
    <property type="evidence" value="ECO:0007669"/>
    <property type="project" value="UniProtKB-UniRule"/>
</dbReference>
<evidence type="ECO:0000259" key="5">
    <source>
        <dbReference type="Pfam" id="PF01557"/>
    </source>
</evidence>
<accession>A0A834W090</accession>
<evidence type="ECO:0000313" key="6">
    <source>
        <dbReference type="EMBL" id="KAF7801051.1"/>
    </source>
</evidence>
<dbReference type="Pfam" id="PF01557">
    <property type="entry name" value="FAA_hydrolase"/>
    <property type="match status" value="1"/>
</dbReference>